<proteinExistence type="predicted"/>
<keyword evidence="1" id="KW-0472">Membrane</keyword>
<evidence type="ECO:0000256" key="1">
    <source>
        <dbReference type="SAM" id="Phobius"/>
    </source>
</evidence>
<feature type="transmembrane region" description="Helical" evidence="1">
    <location>
        <begin position="46"/>
        <end position="72"/>
    </location>
</feature>
<sequence length="93" mass="10289">MDCVLESVAFKILESELDIVCNDSAAMALIRVKGLKGMSRHSEEEGLVFSLLLPIGLKFILCINLSLIFTFIEWVQAFFSHSILPSTGNNLTV</sequence>
<evidence type="ECO:0000313" key="2">
    <source>
        <dbReference type="EMBL" id="CDW42396.1"/>
    </source>
</evidence>
<keyword evidence="1" id="KW-0812">Transmembrane</keyword>
<protein>
    <submittedName>
        <fullName evidence="2">Uncharacterized protein</fullName>
    </submittedName>
</protein>
<keyword evidence="1" id="KW-1133">Transmembrane helix</keyword>
<dbReference type="AlphaFoldDB" id="A0A0K2UXH4"/>
<name>A0A0K2UXH4_LEPSM</name>
<organism evidence="2">
    <name type="scientific">Lepeophtheirus salmonis</name>
    <name type="common">Salmon louse</name>
    <name type="synonym">Caligus salmonis</name>
    <dbReference type="NCBI Taxonomy" id="72036"/>
    <lineage>
        <taxon>Eukaryota</taxon>
        <taxon>Metazoa</taxon>
        <taxon>Ecdysozoa</taxon>
        <taxon>Arthropoda</taxon>
        <taxon>Crustacea</taxon>
        <taxon>Multicrustacea</taxon>
        <taxon>Hexanauplia</taxon>
        <taxon>Copepoda</taxon>
        <taxon>Siphonostomatoida</taxon>
        <taxon>Caligidae</taxon>
        <taxon>Lepeophtheirus</taxon>
    </lineage>
</organism>
<reference evidence="2" key="1">
    <citation type="submission" date="2014-05" db="EMBL/GenBank/DDBJ databases">
        <authorList>
            <person name="Chronopoulou M."/>
        </authorList>
    </citation>
    <scope>NUCLEOTIDE SEQUENCE</scope>
    <source>
        <tissue evidence="2">Whole organism</tissue>
    </source>
</reference>
<dbReference type="EMBL" id="HACA01025035">
    <property type="protein sequence ID" value="CDW42396.1"/>
    <property type="molecule type" value="Transcribed_RNA"/>
</dbReference>
<accession>A0A0K2UXH4</accession>